<dbReference type="CDD" id="cd18774">
    <property type="entry name" value="PDC2_HK_sensor"/>
    <property type="match status" value="1"/>
</dbReference>
<keyword evidence="6 11" id="KW-0418">Kinase</keyword>
<dbReference type="Pfam" id="PF02743">
    <property type="entry name" value="dCache_1"/>
    <property type="match status" value="1"/>
</dbReference>
<dbReference type="Proteomes" id="UP000316330">
    <property type="component" value="Unassembled WGS sequence"/>
</dbReference>
<proteinExistence type="predicted"/>
<keyword evidence="12" id="KW-1185">Reference proteome</keyword>
<reference evidence="11 12" key="1">
    <citation type="submission" date="2019-07" db="EMBL/GenBank/DDBJ databases">
        <authorList>
            <person name="Kim J."/>
        </authorList>
    </citation>
    <scope>NUCLEOTIDE SEQUENCE [LARGE SCALE GENOMIC DNA]</scope>
    <source>
        <strain evidence="11 12">G13</strain>
    </source>
</reference>
<dbReference type="GO" id="GO:0000155">
    <property type="term" value="F:phosphorelay sensor kinase activity"/>
    <property type="evidence" value="ECO:0007669"/>
    <property type="project" value="InterPro"/>
</dbReference>
<dbReference type="PANTHER" id="PTHR34220:SF7">
    <property type="entry name" value="SENSOR HISTIDINE KINASE YPDA"/>
    <property type="match status" value="1"/>
</dbReference>
<dbReference type="SMART" id="SM00304">
    <property type="entry name" value="HAMP"/>
    <property type="match status" value="1"/>
</dbReference>
<dbReference type="InterPro" id="IPR003594">
    <property type="entry name" value="HATPase_dom"/>
</dbReference>
<dbReference type="InterPro" id="IPR003660">
    <property type="entry name" value="HAMP_dom"/>
</dbReference>
<keyword evidence="2" id="KW-1003">Cell membrane</keyword>
<feature type="domain" description="HAMP" evidence="10">
    <location>
        <begin position="329"/>
        <end position="381"/>
    </location>
</feature>
<evidence type="ECO:0000256" key="3">
    <source>
        <dbReference type="ARBA" id="ARBA00022553"/>
    </source>
</evidence>
<feature type="transmembrane region" description="Helical" evidence="9">
    <location>
        <begin position="309"/>
        <end position="332"/>
    </location>
</feature>
<dbReference type="PROSITE" id="PS50885">
    <property type="entry name" value="HAMP"/>
    <property type="match status" value="1"/>
</dbReference>
<dbReference type="RefSeq" id="WP_144700447.1">
    <property type="nucleotide sequence ID" value="NZ_VNJJ01000004.1"/>
</dbReference>
<comment type="subcellular location">
    <subcellularLocation>
        <location evidence="1">Cell membrane</location>
        <topology evidence="1">Multi-pass membrane protein</topology>
    </subcellularLocation>
</comment>
<dbReference type="OrthoDB" id="9809348at2"/>
<dbReference type="Gene3D" id="3.30.450.20">
    <property type="entry name" value="PAS domain"/>
    <property type="match status" value="1"/>
</dbReference>
<evidence type="ECO:0000256" key="1">
    <source>
        <dbReference type="ARBA" id="ARBA00004651"/>
    </source>
</evidence>
<evidence type="ECO:0000256" key="4">
    <source>
        <dbReference type="ARBA" id="ARBA00022679"/>
    </source>
</evidence>
<dbReference type="EMBL" id="VNJJ01000004">
    <property type="protein sequence ID" value="TVY01276.1"/>
    <property type="molecule type" value="Genomic_DNA"/>
</dbReference>
<gene>
    <name evidence="11" type="ORF">FPZ45_09005</name>
</gene>
<comment type="caution">
    <text evidence="11">The sequence shown here is derived from an EMBL/GenBank/DDBJ whole genome shotgun (WGS) entry which is preliminary data.</text>
</comment>
<dbReference type="CDD" id="cd06225">
    <property type="entry name" value="HAMP"/>
    <property type="match status" value="1"/>
</dbReference>
<accession>A0A559JN31</accession>
<dbReference type="SUPFAM" id="SSF55874">
    <property type="entry name" value="ATPase domain of HSP90 chaperone/DNA topoisomerase II/histidine kinase"/>
    <property type="match status" value="1"/>
</dbReference>
<keyword evidence="7 9" id="KW-1133">Transmembrane helix</keyword>
<dbReference type="SMART" id="SM00387">
    <property type="entry name" value="HATPase_c"/>
    <property type="match status" value="1"/>
</dbReference>
<dbReference type="InterPro" id="IPR050640">
    <property type="entry name" value="Bact_2-comp_sensor_kinase"/>
</dbReference>
<dbReference type="AlphaFoldDB" id="A0A559JN31"/>
<evidence type="ECO:0000256" key="7">
    <source>
        <dbReference type="ARBA" id="ARBA00022989"/>
    </source>
</evidence>
<protein>
    <submittedName>
        <fullName evidence="11">Sensor histidine kinase</fullName>
    </submittedName>
</protein>
<evidence type="ECO:0000256" key="6">
    <source>
        <dbReference type="ARBA" id="ARBA00022777"/>
    </source>
</evidence>
<evidence type="ECO:0000256" key="9">
    <source>
        <dbReference type="SAM" id="Phobius"/>
    </source>
</evidence>
<dbReference type="InterPro" id="IPR033479">
    <property type="entry name" value="dCache_1"/>
</dbReference>
<dbReference type="InterPro" id="IPR036890">
    <property type="entry name" value="HATPase_C_sf"/>
</dbReference>
<evidence type="ECO:0000259" key="10">
    <source>
        <dbReference type="PROSITE" id="PS50885"/>
    </source>
</evidence>
<name>A0A559JN31_9BACL</name>
<dbReference type="GO" id="GO:0005886">
    <property type="term" value="C:plasma membrane"/>
    <property type="evidence" value="ECO:0007669"/>
    <property type="project" value="UniProtKB-SubCell"/>
</dbReference>
<evidence type="ECO:0000313" key="11">
    <source>
        <dbReference type="EMBL" id="TVY01276.1"/>
    </source>
</evidence>
<dbReference type="Gene3D" id="3.30.565.10">
    <property type="entry name" value="Histidine kinase-like ATPase, C-terminal domain"/>
    <property type="match status" value="1"/>
</dbReference>
<keyword evidence="8 9" id="KW-0472">Membrane</keyword>
<evidence type="ECO:0000313" key="12">
    <source>
        <dbReference type="Proteomes" id="UP000316330"/>
    </source>
</evidence>
<keyword evidence="3" id="KW-0597">Phosphoprotein</keyword>
<keyword evidence="5 9" id="KW-0812">Transmembrane</keyword>
<evidence type="ECO:0000256" key="2">
    <source>
        <dbReference type="ARBA" id="ARBA00022475"/>
    </source>
</evidence>
<sequence>MNRLKHLLSRANELYYSTSIRSRLSLSFALLFAVLLVLLVIIVNNVSSSILIGKAVDNTSQSIALVSEKFDLTFDRVEDYAKTAITNNDIQDVLTVSPQEDELSRYTSRIKVFSALDGIINQTLIDSMHIYDYHRRMFDSGSVQNVQYRLPEFYDFFRTLESAGQLRWIDTHPSNYTKLSSVQHIVTLVRGIIDAGSGRRIGVLETNVSERTIAGLYDGIRLGNSGKIFVVNERGMIVSHADKHELYASVADQPYYEWIEKNNGGKTFGINGEEFLVISRHYERLNWTIVGIVPTVEILQDQKRLTNRLLSIGFIFLAISVFITILLSNSITRPILKLKQTMKFVSGGDLGVRAEVKYKDEIGTLTNEFNRMIRNTSELMDDLLDKRKKEEEYELALLQSQVNPHFLYNTLESINGLAELNRNGEIIRLVNELAFFYRGVLSKGSKIISLKEELDITESYLKMLKIRHGDRLNYRIEVDESLYGYATVKLLLQPLVENALIHGLRNKRGPGTIRIIGAEDSDLLYLFVIDDGIGMEAEAARSILLESPEGERKSGFGLASTNKRIKLYFGESYGLRIESGPEGTKVEISLPKNEMWKDDAS</sequence>
<dbReference type="SUPFAM" id="SSF158472">
    <property type="entry name" value="HAMP domain-like"/>
    <property type="match status" value="1"/>
</dbReference>
<dbReference type="Pfam" id="PF00672">
    <property type="entry name" value="HAMP"/>
    <property type="match status" value="1"/>
</dbReference>
<organism evidence="11 12">
    <name type="scientific">Cohnella terricola</name>
    <dbReference type="NCBI Taxonomy" id="1289167"/>
    <lineage>
        <taxon>Bacteria</taxon>
        <taxon>Bacillati</taxon>
        <taxon>Bacillota</taxon>
        <taxon>Bacilli</taxon>
        <taxon>Bacillales</taxon>
        <taxon>Paenibacillaceae</taxon>
        <taxon>Cohnella</taxon>
    </lineage>
</organism>
<evidence type="ECO:0000256" key="8">
    <source>
        <dbReference type="ARBA" id="ARBA00023136"/>
    </source>
</evidence>
<evidence type="ECO:0000256" key="5">
    <source>
        <dbReference type="ARBA" id="ARBA00022692"/>
    </source>
</evidence>
<dbReference type="Pfam" id="PF06580">
    <property type="entry name" value="His_kinase"/>
    <property type="match status" value="1"/>
</dbReference>
<dbReference type="Pfam" id="PF02518">
    <property type="entry name" value="HATPase_c"/>
    <property type="match status" value="1"/>
</dbReference>
<dbReference type="InterPro" id="IPR010559">
    <property type="entry name" value="Sig_transdc_His_kin_internal"/>
</dbReference>
<keyword evidence="4" id="KW-0808">Transferase</keyword>
<dbReference type="Gene3D" id="6.10.340.10">
    <property type="match status" value="1"/>
</dbReference>
<dbReference type="PANTHER" id="PTHR34220">
    <property type="entry name" value="SENSOR HISTIDINE KINASE YPDA"/>
    <property type="match status" value="1"/>
</dbReference>